<proteinExistence type="predicted"/>
<dbReference type="PANTHER" id="PTHR32278:SF111">
    <property type="entry name" value="F-BOX PROTEIN PP2-B12-RELATED"/>
    <property type="match status" value="1"/>
</dbReference>
<dbReference type="Proteomes" id="UP001179952">
    <property type="component" value="Unassembled WGS sequence"/>
</dbReference>
<comment type="caution">
    <text evidence="2">The sequence shown here is derived from an EMBL/GenBank/DDBJ whole genome shotgun (WGS) entry which is preliminary data.</text>
</comment>
<dbReference type="AlphaFoldDB" id="A0AAV9ATC0"/>
<gene>
    <name evidence="2" type="ORF">QJS04_geneDACA015242</name>
</gene>
<dbReference type="InterPro" id="IPR036047">
    <property type="entry name" value="F-box-like_dom_sf"/>
</dbReference>
<protein>
    <submittedName>
        <fullName evidence="2">F-box protein PP2-B1</fullName>
    </submittedName>
</protein>
<sequence length="309" mass="34837">MDGVDFGILPEGCISHVVSLTTPRDACRSSQVSSMLRAASESDLVWERFLPSDYREVLSRAVDPVGFSSKKELYFRLCRSILIDGGNKSFALDRATGKKIYMLSAKELCIIWGDTPRYWTWISPPESRFPQAAELISVCWLEIRGKIDVKTLSPKTTYAAYLVMKLTDEASGFNSPLQDACVKFRDHVSSHKVHIQPDAPRRSRFGIRGPIIIRHRPLRLRQGQSMLPPPTLPEEEAQAEPEEAREATGEDARRVPQERGDGWREVELGEFYVEEGAEGVVEMSLTEVNGGNWKYGLIVQGIEIRPKEK</sequence>
<name>A0AAV9ATC0_ACOGR</name>
<dbReference type="SUPFAM" id="SSF81383">
    <property type="entry name" value="F-box domain"/>
    <property type="match status" value="1"/>
</dbReference>
<dbReference type="Pfam" id="PF14299">
    <property type="entry name" value="PP2"/>
    <property type="match status" value="1"/>
</dbReference>
<evidence type="ECO:0000313" key="2">
    <source>
        <dbReference type="EMBL" id="KAK1267398.1"/>
    </source>
</evidence>
<dbReference type="PANTHER" id="PTHR32278">
    <property type="entry name" value="F-BOX DOMAIN-CONTAINING PROTEIN"/>
    <property type="match status" value="1"/>
</dbReference>
<feature type="compositionally biased region" description="Basic and acidic residues" evidence="1">
    <location>
        <begin position="242"/>
        <end position="260"/>
    </location>
</feature>
<dbReference type="EMBL" id="JAUJYN010000007">
    <property type="protein sequence ID" value="KAK1267398.1"/>
    <property type="molecule type" value="Genomic_DNA"/>
</dbReference>
<evidence type="ECO:0000256" key="1">
    <source>
        <dbReference type="SAM" id="MobiDB-lite"/>
    </source>
</evidence>
<reference evidence="2" key="2">
    <citation type="submission" date="2023-06" db="EMBL/GenBank/DDBJ databases">
        <authorList>
            <person name="Ma L."/>
            <person name="Liu K.-W."/>
            <person name="Li Z."/>
            <person name="Hsiao Y.-Y."/>
            <person name="Qi Y."/>
            <person name="Fu T."/>
            <person name="Tang G."/>
            <person name="Zhang D."/>
            <person name="Sun W.-H."/>
            <person name="Liu D.-K."/>
            <person name="Li Y."/>
            <person name="Chen G.-Z."/>
            <person name="Liu X.-D."/>
            <person name="Liao X.-Y."/>
            <person name="Jiang Y.-T."/>
            <person name="Yu X."/>
            <person name="Hao Y."/>
            <person name="Huang J."/>
            <person name="Zhao X.-W."/>
            <person name="Ke S."/>
            <person name="Chen Y.-Y."/>
            <person name="Wu W.-L."/>
            <person name="Hsu J.-L."/>
            <person name="Lin Y.-F."/>
            <person name="Huang M.-D."/>
            <person name="Li C.-Y."/>
            <person name="Huang L."/>
            <person name="Wang Z.-W."/>
            <person name="Zhao X."/>
            <person name="Zhong W.-Y."/>
            <person name="Peng D.-H."/>
            <person name="Ahmad S."/>
            <person name="Lan S."/>
            <person name="Zhang J.-S."/>
            <person name="Tsai W.-C."/>
            <person name="Van De Peer Y."/>
            <person name="Liu Z.-J."/>
        </authorList>
    </citation>
    <scope>NUCLEOTIDE SEQUENCE</scope>
    <source>
        <strain evidence="2">SCP</strain>
        <tissue evidence="2">Leaves</tissue>
    </source>
</reference>
<keyword evidence="3" id="KW-1185">Reference proteome</keyword>
<dbReference type="CDD" id="cd22162">
    <property type="entry name" value="F-box_AtSKIP3-like"/>
    <property type="match status" value="1"/>
</dbReference>
<reference evidence="2" key="1">
    <citation type="journal article" date="2023" name="Nat. Commun.">
        <title>Diploid and tetraploid genomes of Acorus and the evolution of monocots.</title>
        <authorList>
            <person name="Ma L."/>
            <person name="Liu K.W."/>
            <person name="Li Z."/>
            <person name="Hsiao Y.Y."/>
            <person name="Qi Y."/>
            <person name="Fu T."/>
            <person name="Tang G.D."/>
            <person name="Zhang D."/>
            <person name="Sun W.H."/>
            <person name="Liu D.K."/>
            <person name="Li Y."/>
            <person name="Chen G.Z."/>
            <person name="Liu X.D."/>
            <person name="Liao X.Y."/>
            <person name="Jiang Y.T."/>
            <person name="Yu X."/>
            <person name="Hao Y."/>
            <person name="Huang J."/>
            <person name="Zhao X.W."/>
            <person name="Ke S."/>
            <person name="Chen Y.Y."/>
            <person name="Wu W.L."/>
            <person name="Hsu J.L."/>
            <person name="Lin Y.F."/>
            <person name="Huang M.D."/>
            <person name="Li C.Y."/>
            <person name="Huang L."/>
            <person name="Wang Z.W."/>
            <person name="Zhao X."/>
            <person name="Zhong W.Y."/>
            <person name="Peng D.H."/>
            <person name="Ahmad S."/>
            <person name="Lan S."/>
            <person name="Zhang J.S."/>
            <person name="Tsai W.C."/>
            <person name="Van de Peer Y."/>
            <person name="Liu Z.J."/>
        </authorList>
    </citation>
    <scope>NUCLEOTIDE SEQUENCE</scope>
    <source>
        <strain evidence="2">SCP</strain>
    </source>
</reference>
<accession>A0AAV9ATC0</accession>
<evidence type="ECO:0000313" key="3">
    <source>
        <dbReference type="Proteomes" id="UP001179952"/>
    </source>
</evidence>
<dbReference type="InterPro" id="IPR025886">
    <property type="entry name" value="PP2-like"/>
</dbReference>
<feature type="region of interest" description="Disordered" evidence="1">
    <location>
        <begin position="223"/>
        <end position="260"/>
    </location>
</feature>
<organism evidence="2 3">
    <name type="scientific">Acorus gramineus</name>
    <name type="common">Dwarf sweet flag</name>
    <dbReference type="NCBI Taxonomy" id="55184"/>
    <lineage>
        <taxon>Eukaryota</taxon>
        <taxon>Viridiplantae</taxon>
        <taxon>Streptophyta</taxon>
        <taxon>Embryophyta</taxon>
        <taxon>Tracheophyta</taxon>
        <taxon>Spermatophyta</taxon>
        <taxon>Magnoliopsida</taxon>
        <taxon>Liliopsida</taxon>
        <taxon>Acoraceae</taxon>
        <taxon>Acorus</taxon>
    </lineage>
</organism>